<dbReference type="Gene3D" id="1.10.20.10">
    <property type="entry name" value="Histone, subunit A"/>
    <property type="match status" value="1"/>
</dbReference>
<feature type="region of interest" description="Disordered" evidence="2">
    <location>
        <begin position="693"/>
        <end position="712"/>
    </location>
</feature>
<dbReference type="SUPFAM" id="SSF47113">
    <property type="entry name" value="Histone-fold"/>
    <property type="match status" value="1"/>
</dbReference>
<feature type="compositionally biased region" description="Low complexity" evidence="2">
    <location>
        <begin position="1060"/>
        <end position="1072"/>
    </location>
</feature>
<dbReference type="PANTHER" id="PTHR45810">
    <property type="entry name" value="HISTONE H3.2"/>
    <property type="match status" value="1"/>
</dbReference>
<keyword evidence="5" id="KW-1185">Reference proteome</keyword>
<gene>
    <name evidence="4" type="ORF">CBR_g19460</name>
</gene>
<evidence type="ECO:0000256" key="2">
    <source>
        <dbReference type="SAM" id="MobiDB-lite"/>
    </source>
</evidence>
<dbReference type="PRINTS" id="PR00622">
    <property type="entry name" value="HISTONEH3"/>
</dbReference>
<reference evidence="4 5" key="1">
    <citation type="journal article" date="2018" name="Cell">
        <title>The Chara Genome: Secondary Complexity and Implications for Plant Terrestrialization.</title>
        <authorList>
            <person name="Nishiyama T."/>
            <person name="Sakayama H."/>
            <person name="Vries J.D."/>
            <person name="Buschmann H."/>
            <person name="Saint-Marcoux D."/>
            <person name="Ullrich K.K."/>
            <person name="Haas F.B."/>
            <person name="Vanderstraeten L."/>
            <person name="Becker D."/>
            <person name="Lang D."/>
            <person name="Vosolsobe S."/>
            <person name="Rombauts S."/>
            <person name="Wilhelmsson P.K.I."/>
            <person name="Janitza P."/>
            <person name="Kern R."/>
            <person name="Heyl A."/>
            <person name="Rumpler F."/>
            <person name="Villalobos L.I.A.C."/>
            <person name="Clay J.M."/>
            <person name="Skokan R."/>
            <person name="Toyoda A."/>
            <person name="Suzuki Y."/>
            <person name="Kagoshima H."/>
            <person name="Schijlen E."/>
            <person name="Tajeshwar N."/>
            <person name="Catarino B."/>
            <person name="Hetherington A.J."/>
            <person name="Saltykova A."/>
            <person name="Bonnot C."/>
            <person name="Breuninger H."/>
            <person name="Symeonidi A."/>
            <person name="Radhakrishnan G.V."/>
            <person name="Van Nieuwerburgh F."/>
            <person name="Deforce D."/>
            <person name="Chang C."/>
            <person name="Karol K.G."/>
            <person name="Hedrich R."/>
            <person name="Ulvskov P."/>
            <person name="Glockner G."/>
            <person name="Delwiche C.F."/>
            <person name="Petrasek J."/>
            <person name="Van de Peer Y."/>
            <person name="Friml J."/>
            <person name="Beilby M."/>
            <person name="Dolan L."/>
            <person name="Kohara Y."/>
            <person name="Sugano S."/>
            <person name="Fujiyama A."/>
            <person name="Delaux P.-M."/>
            <person name="Quint M."/>
            <person name="TheiBen G."/>
            <person name="Hagemann M."/>
            <person name="Harholt J."/>
            <person name="Dunand C."/>
            <person name="Zachgo S."/>
            <person name="Langdale J."/>
            <person name="Maumus F."/>
            <person name="Straeten D.V.D."/>
            <person name="Gould S.B."/>
            <person name="Rensing S.A."/>
        </authorList>
    </citation>
    <scope>NUCLEOTIDE SEQUENCE [LARGE SCALE GENOMIC DNA]</scope>
    <source>
        <strain evidence="4 5">S276</strain>
    </source>
</reference>
<dbReference type="InterPro" id="IPR009072">
    <property type="entry name" value="Histone-fold"/>
</dbReference>
<dbReference type="SMART" id="SM00428">
    <property type="entry name" value="H3"/>
    <property type="match status" value="1"/>
</dbReference>
<dbReference type="InterPro" id="IPR007125">
    <property type="entry name" value="H2A/H2B/H3"/>
</dbReference>
<dbReference type="STRING" id="69332.A0A388KY08"/>
<evidence type="ECO:0000313" key="5">
    <source>
        <dbReference type="Proteomes" id="UP000265515"/>
    </source>
</evidence>
<evidence type="ECO:0000259" key="3">
    <source>
        <dbReference type="Pfam" id="PF00125"/>
    </source>
</evidence>
<feature type="domain" description="Core Histone H2A/H2B/H3" evidence="3">
    <location>
        <begin position="585"/>
        <end position="670"/>
    </location>
</feature>
<feature type="region of interest" description="Disordered" evidence="2">
    <location>
        <begin position="1"/>
        <end position="23"/>
    </location>
</feature>
<dbReference type="Pfam" id="PF00125">
    <property type="entry name" value="Histone"/>
    <property type="match status" value="1"/>
</dbReference>
<organism evidence="4 5">
    <name type="scientific">Chara braunii</name>
    <name type="common">Braun's stonewort</name>
    <dbReference type="NCBI Taxonomy" id="69332"/>
    <lineage>
        <taxon>Eukaryota</taxon>
        <taxon>Viridiplantae</taxon>
        <taxon>Streptophyta</taxon>
        <taxon>Charophyceae</taxon>
        <taxon>Charales</taxon>
        <taxon>Characeae</taxon>
        <taxon>Chara</taxon>
    </lineage>
</organism>
<dbReference type="Gramene" id="GBG74946">
    <property type="protein sequence ID" value="GBG74946"/>
    <property type="gene ID" value="CBR_g19460"/>
</dbReference>
<dbReference type="GO" id="GO:0003677">
    <property type="term" value="F:DNA binding"/>
    <property type="evidence" value="ECO:0007669"/>
    <property type="project" value="InterPro"/>
</dbReference>
<dbReference type="PANTHER" id="PTHR45810:SF1">
    <property type="entry name" value="HISTONE H3-LIKE CENTROMERIC PROTEIN A"/>
    <property type="match status" value="1"/>
</dbReference>
<feature type="region of interest" description="Disordered" evidence="2">
    <location>
        <begin position="1044"/>
        <end position="1079"/>
    </location>
</feature>
<dbReference type="InterPro" id="IPR041078">
    <property type="entry name" value="Plavaka"/>
</dbReference>
<sequence length="1697" mass="189162">METEDILKGFADGSKEGNSAGGNSADCAEVLATICAQTAEMMGDGDETKNDAEGNTCETETVGEEREEGGLGSRESLTGCIVKDENVVKTSAGEEYPYDINWVSGRVQPGIVGGAPCFAFKVEGTWVERWGNTTGEMTICIGHVACSGGESDARRDPRWGWVPCVILIPCGRVRMMMRDAMGNVRSTHYVNGNFSFRHLDREVSEDEKKAMACPTHIVGCFFPPLRNPVELEVVEEKVFTGEDGNTYTHARWQKATYDGLCSQIWDHVTMRTDVLSAMDIGARAIPEGQLQQHMASEKYDCRVNWVPGCLHPAVVDGKVTMAARLQSGHWLPLGWMRVGTVEHWQFRLVLTRVSIFNVNVKDHVLVVEHAKRCWEKIREEERQMVCAGYDSMADQGMWSMVEGSCTGQEHGDSQNRYMTHIRYRHGCTTVLGWDPVVCPMTYEHGGDVTMRFRDPFGVPFHLTYSDGLLRDIRYLPENDLAGSAQPGKRTEKRSKISRLSAEVEGPSGPGRVGGCSAAQGDMGGLSDVAMSQSPGKKKKCTSGPPRGQTPAGRKKVNPKAVPATGDTAGARTHVHRPRRHLGMTTLSEIRKLQRSTDLCLAFRPFLRLVREVVEEDIASGMGVRFQMTSVHALMEAAEAYLVANFENTNEVAIHSKRVTIQVRDMRLVDRLSKPRWVEKYQGMLDEKARAKERQQRMEAGQAARDGSRAGAKKRKAVPQVMKYAKEGVHYNGDSELSLLQDRVPRYFIVAVDMRSTIMENGEGCVKARTLLQRFRESPHVRVDNDVEDSAYSLKGVVQWICSEGMYEEGDMDMTMQQKGGTYTPADFKKFLGTVARNGGMLVDGSKDELKSGAAEILVLFRMKDITQTPPKDFQDVPVIVADGVEYILLDQLLDFMKKSVDDKNVIHEALHEVTEFALQGQDLIEFVPARTKDNIISDRPLWGELFSTALERLGLASCDVERQREREEGWKVMATETSFAIIPDNGQTSAAQESITSMAVDVPPKQTATRKEVVCSDIFNAFTMEKEQCDRGFEEADLPSCCAEYTDSAEEEDEEEDEGASSSDVEVSGGDANSDEEDEEHDVYYDLKGAGGQVTKGWAHAILRLAHAFLDPHKVLRVVMKGATPDGALQYAVVMKSCNKGKKWTRVGKGWFVLVNRKVVLATSLTWGVNLNCLIHGAMTTAWGETLQPGLSTGDAIEMGVVDDAGPSSIGAVNLVSDESEDVGVPENVDGEGGTFEEQQPQLVESFDSSRKLAALIFFARGSVGSLAEAAGWKKLDLRCDDWPRDAYAIWWHCDFRTTFLSIFHITLQKCETVFSLEVSPPSEHLNISGPRSGALSYHIQSIIRADKGVNANGNPRYVIPLLLYSDKTHTNGHKKQTTYPLMMSLADHASEATLLAYLPVLHHRPRDKGWGLQSTAFRNRKTIILHKALSVVLQSAKEASHDEIMIPTTRFRDITVHPFLLNYIQDYLERCAIATVKFGVCPTCTVSKSDFDVIADFTDCRRSQTLETHLTTNVFIADDIDVRRAAEARMTELNMHRHVQQNGLWGFYRDPNGDDPQLDYHLALQPDRMHTIEHDIFLHMIDAFRIAAFEKLPHLPQTEIPKELDARLQSVSERCTRTYPQLVLPVATDNNFFSRERRFQVKQNRSVMTVCVLLISGIIPRSTGKGITVRFVKLMEMYECFGVQHTLVLRSMNATL</sequence>
<feature type="region of interest" description="Disordered" evidence="2">
    <location>
        <begin position="43"/>
        <end position="72"/>
    </location>
</feature>
<comment type="caution">
    <text evidence="4">The sequence shown here is derived from an EMBL/GenBank/DDBJ whole genome shotgun (WGS) entry which is preliminary data.</text>
</comment>
<dbReference type="GO" id="GO:0000786">
    <property type="term" value="C:nucleosome"/>
    <property type="evidence" value="ECO:0007669"/>
    <property type="project" value="InterPro"/>
</dbReference>
<dbReference type="EMBL" id="BFEA01000214">
    <property type="protein sequence ID" value="GBG74946.1"/>
    <property type="molecule type" value="Genomic_DNA"/>
</dbReference>
<dbReference type="Pfam" id="PF18759">
    <property type="entry name" value="Plavaka"/>
    <property type="match status" value="1"/>
</dbReference>
<comment type="similarity">
    <text evidence="1">Belongs to the histone H3 family.</text>
</comment>
<proteinExistence type="inferred from homology"/>
<feature type="region of interest" description="Disordered" evidence="2">
    <location>
        <begin position="479"/>
        <end position="573"/>
    </location>
</feature>
<dbReference type="InterPro" id="IPR000164">
    <property type="entry name" value="Histone_H3/CENP-A"/>
</dbReference>
<feature type="compositionally biased region" description="Acidic residues" evidence="2">
    <location>
        <begin position="1047"/>
        <end position="1059"/>
    </location>
</feature>
<dbReference type="GO" id="GO:0046982">
    <property type="term" value="F:protein heterodimerization activity"/>
    <property type="evidence" value="ECO:0007669"/>
    <property type="project" value="InterPro"/>
</dbReference>
<dbReference type="PROSITE" id="PS00959">
    <property type="entry name" value="HISTONE_H3_2"/>
    <property type="match status" value="1"/>
</dbReference>
<dbReference type="Proteomes" id="UP000265515">
    <property type="component" value="Unassembled WGS sequence"/>
</dbReference>
<accession>A0A388KY08</accession>
<name>A0A388KY08_CHABU</name>
<dbReference type="GO" id="GO:0030527">
    <property type="term" value="F:structural constituent of chromatin"/>
    <property type="evidence" value="ECO:0007669"/>
    <property type="project" value="InterPro"/>
</dbReference>
<evidence type="ECO:0000256" key="1">
    <source>
        <dbReference type="ARBA" id="ARBA00010343"/>
    </source>
</evidence>
<protein>
    <recommendedName>
        <fullName evidence="3">Core Histone H2A/H2B/H3 domain-containing protein</fullName>
    </recommendedName>
</protein>
<evidence type="ECO:0000313" key="4">
    <source>
        <dbReference type="EMBL" id="GBG74946.1"/>
    </source>
</evidence>